<gene>
    <name evidence="2" type="ORF">PHYPSEUDO_008645</name>
</gene>
<accession>A0A8T1WAA9</accession>
<sequence>MPLHREEWESLVVATELVAALCTSFWLATRRRGRVDGRPLSCEPAALLQPRSCWSLRALLAFRAGAATFFLLVQAWDVFRSGGRCLAFYTSWNFILQGAYFAGAAWRTRRQLQRLLDERTASYTALVDADDDGTGSSPFARRKRVVRDSGLGWIDLELLLDVCLAASLLICVVVWTVLYPYAVKTGHPEKLLNGVSYCQHGANVALLQTDFFATKHLVSRDALPLVMGWPSVYAVFAWIVHGTVAKGFWPYPFLELDTPWAPFWYGGLLAAHVLALMLVMLLSKAKLKRQRTVTFADQVEV</sequence>
<evidence type="ECO:0000256" key="1">
    <source>
        <dbReference type="SAM" id="Phobius"/>
    </source>
</evidence>
<keyword evidence="3" id="KW-1185">Reference proteome</keyword>
<feature type="transmembrane region" description="Helical" evidence="1">
    <location>
        <begin position="58"/>
        <end position="76"/>
    </location>
</feature>
<feature type="transmembrane region" description="Helical" evidence="1">
    <location>
        <begin position="225"/>
        <end position="243"/>
    </location>
</feature>
<dbReference type="PANTHER" id="PTHR12242">
    <property type="entry name" value="OS02G0130600 PROTEIN-RELATED"/>
    <property type="match status" value="1"/>
</dbReference>
<dbReference type="PANTHER" id="PTHR12242:SF22">
    <property type="entry name" value="OS02G0130600 PROTEIN"/>
    <property type="match status" value="1"/>
</dbReference>
<evidence type="ECO:0000313" key="2">
    <source>
        <dbReference type="EMBL" id="KAG7390191.1"/>
    </source>
</evidence>
<organism evidence="2 3">
    <name type="scientific">Phytophthora pseudosyringae</name>
    <dbReference type="NCBI Taxonomy" id="221518"/>
    <lineage>
        <taxon>Eukaryota</taxon>
        <taxon>Sar</taxon>
        <taxon>Stramenopiles</taxon>
        <taxon>Oomycota</taxon>
        <taxon>Peronosporomycetes</taxon>
        <taxon>Peronosporales</taxon>
        <taxon>Peronosporaceae</taxon>
        <taxon>Phytophthora</taxon>
    </lineage>
</organism>
<name>A0A8T1WAA9_9STRA</name>
<reference evidence="2" key="1">
    <citation type="submission" date="2021-02" db="EMBL/GenBank/DDBJ databases">
        <authorList>
            <person name="Palmer J.M."/>
        </authorList>
    </citation>
    <scope>NUCLEOTIDE SEQUENCE</scope>
    <source>
        <strain evidence="2">SCRP734</strain>
    </source>
</reference>
<protein>
    <submittedName>
        <fullName evidence="2">Uncharacterized protein</fullName>
    </submittedName>
</protein>
<dbReference type="AlphaFoldDB" id="A0A8T1WAA9"/>
<dbReference type="Proteomes" id="UP000694044">
    <property type="component" value="Unassembled WGS sequence"/>
</dbReference>
<dbReference type="OrthoDB" id="419711at2759"/>
<proteinExistence type="predicted"/>
<feature type="transmembrane region" description="Helical" evidence="1">
    <location>
        <begin position="263"/>
        <end position="282"/>
    </location>
</feature>
<feature type="transmembrane region" description="Helical" evidence="1">
    <location>
        <begin position="12"/>
        <end position="29"/>
    </location>
</feature>
<keyword evidence="1" id="KW-0812">Transmembrane</keyword>
<dbReference type="GO" id="GO:0016020">
    <property type="term" value="C:membrane"/>
    <property type="evidence" value="ECO:0007669"/>
    <property type="project" value="TreeGrafter"/>
</dbReference>
<evidence type="ECO:0000313" key="3">
    <source>
        <dbReference type="Proteomes" id="UP000694044"/>
    </source>
</evidence>
<comment type="caution">
    <text evidence="2">The sequence shown here is derived from an EMBL/GenBank/DDBJ whole genome shotgun (WGS) entry which is preliminary data.</text>
</comment>
<keyword evidence="1" id="KW-1133">Transmembrane helix</keyword>
<feature type="transmembrane region" description="Helical" evidence="1">
    <location>
        <begin position="88"/>
        <end position="106"/>
    </location>
</feature>
<keyword evidence="1" id="KW-0472">Membrane</keyword>
<dbReference type="EMBL" id="JAGDFM010000035">
    <property type="protein sequence ID" value="KAG7390191.1"/>
    <property type="molecule type" value="Genomic_DNA"/>
</dbReference>